<proteinExistence type="predicted"/>
<name>A0ABP0LP97_9DINO</name>
<reference evidence="2 3" key="1">
    <citation type="submission" date="2024-02" db="EMBL/GenBank/DDBJ databases">
        <authorList>
            <person name="Chen Y."/>
            <person name="Shah S."/>
            <person name="Dougan E. K."/>
            <person name="Thang M."/>
            <person name="Chan C."/>
        </authorList>
    </citation>
    <scope>NUCLEOTIDE SEQUENCE [LARGE SCALE GENOMIC DNA]</scope>
</reference>
<dbReference type="InterPro" id="IPR027417">
    <property type="entry name" value="P-loop_NTPase"/>
</dbReference>
<dbReference type="EMBL" id="CAXAMN010013224">
    <property type="protein sequence ID" value="CAK9040147.1"/>
    <property type="molecule type" value="Genomic_DNA"/>
</dbReference>
<evidence type="ECO:0000313" key="2">
    <source>
        <dbReference type="EMBL" id="CAK9040147.1"/>
    </source>
</evidence>
<evidence type="ECO:0000256" key="1">
    <source>
        <dbReference type="SAM" id="SignalP"/>
    </source>
</evidence>
<sequence length="326" mass="36156">MAFTAWLSLVVCSAASRVFDETEPVDLLQRTLQLDGGSEGAAAQAERLRKVLPMAWIHVPKCGTSFANTLVGMPHFCPDAPENYDVESSAPDGCLFRVFAPNVCKSFCDQNYLHCWNGKDGNNYHAFVGNESQYLKVKGHMVGLFRQPEQRLLSAYYDGHDWINGGNGTRCDKSHTGELSVPDFAPLFAGSMTYQLTYPQPVHWGAKYGPTITRSLALEAAKRVKEGFAYVGLTEEWDLSICLFHAMFGGACHSSEFRNVRPGEHEKESDGEYDTSVLEGFQDEMDGLVYAEAVRIFHKNLALYNVSAQSCRAGCWQEAIKGLHDA</sequence>
<keyword evidence="1" id="KW-0732">Signal</keyword>
<comment type="caution">
    <text evidence="2">The sequence shown here is derived from an EMBL/GenBank/DDBJ whole genome shotgun (WGS) entry which is preliminary data.</text>
</comment>
<organism evidence="2 3">
    <name type="scientific">Durusdinium trenchii</name>
    <dbReference type="NCBI Taxonomy" id="1381693"/>
    <lineage>
        <taxon>Eukaryota</taxon>
        <taxon>Sar</taxon>
        <taxon>Alveolata</taxon>
        <taxon>Dinophyceae</taxon>
        <taxon>Suessiales</taxon>
        <taxon>Symbiodiniaceae</taxon>
        <taxon>Durusdinium</taxon>
    </lineage>
</organism>
<evidence type="ECO:0000313" key="3">
    <source>
        <dbReference type="Proteomes" id="UP001642484"/>
    </source>
</evidence>
<feature type="signal peptide" evidence="1">
    <location>
        <begin position="1"/>
        <end position="15"/>
    </location>
</feature>
<dbReference type="Proteomes" id="UP001642484">
    <property type="component" value="Unassembled WGS sequence"/>
</dbReference>
<gene>
    <name evidence="2" type="ORF">CCMP2556_LOCUS21658</name>
</gene>
<feature type="chain" id="PRO_5045084675" evidence="1">
    <location>
        <begin position="16"/>
        <end position="326"/>
    </location>
</feature>
<accession>A0ABP0LP97</accession>
<dbReference type="Gene3D" id="3.40.50.300">
    <property type="entry name" value="P-loop containing nucleotide triphosphate hydrolases"/>
    <property type="match status" value="1"/>
</dbReference>
<protein>
    <submittedName>
        <fullName evidence="2">Uncharacterized protein</fullName>
    </submittedName>
</protein>
<keyword evidence="3" id="KW-1185">Reference proteome</keyword>